<keyword evidence="2" id="KW-1185">Reference proteome</keyword>
<name>A0A853IG13_9GAMM</name>
<dbReference type="SUPFAM" id="SSF53254">
    <property type="entry name" value="Phosphoglycerate mutase-like"/>
    <property type="match status" value="1"/>
</dbReference>
<reference evidence="1 2" key="1">
    <citation type="submission" date="2020-07" db="EMBL/GenBank/DDBJ databases">
        <title>Endozoicomonas sp. nov., isolated from sediment.</title>
        <authorList>
            <person name="Gu T."/>
        </authorList>
    </citation>
    <scope>NUCLEOTIDE SEQUENCE [LARGE SCALE GENOMIC DNA]</scope>
    <source>
        <strain evidence="1 2">SM1973</strain>
    </source>
</reference>
<dbReference type="CDD" id="cd07067">
    <property type="entry name" value="HP_PGM_like"/>
    <property type="match status" value="1"/>
</dbReference>
<sequence>MKLYFVQHGIAAAKEVDENRPLLEIGYNDSNKIAIYLKQHNIEINKICHSGKLRAKQTAEIFSKQLKVDNVIEVSNMSPNDDPDFLIGGYLEEKCMYVGHLPNLQKVVAQLVAGDQERDVIKFQNSAIVCLEIEEDRGRVLWFIPPSMC</sequence>
<dbReference type="GO" id="GO:0005737">
    <property type="term" value="C:cytoplasm"/>
    <property type="evidence" value="ECO:0007669"/>
    <property type="project" value="InterPro"/>
</dbReference>
<evidence type="ECO:0000313" key="2">
    <source>
        <dbReference type="Proteomes" id="UP000569732"/>
    </source>
</evidence>
<dbReference type="Gene3D" id="3.40.50.1240">
    <property type="entry name" value="Phosphoglycerate mutase-like"/>
    <property type="match status" value="1"/>
</dbReference>
<organism evidence="1 2">
    <name type="scientific">Spartinivicinus marinus</name>
    <dbReference type="NCBI Taxonomy" id="2994442"/>
    <lineage>
        <taxon>Bacteria</taxon>
        <taxon>Pseudomonadati</taxon>
        <taxon>Pseudomonadota</taxon>
        <taxon>Gammaproteobacteria</taxon>
        <taxon>Oceanospirillales</taxon>
        <taxon>Zooshikellaceae</taxon>
        <taxon>Spartinivicinus</taxon>
    </lineage>
</organism>
<evidence type="ECO:0000313" key="1">
    <source>
        <dbReference type="EMBL" id="NYZ68964.1"/>
    </source>
</evidence>
<gene>
    <name evidence="1" type="primary">sixA</name>
    <name evidence="1" type="ORF">H0A36_23370</name>
</gene>
<dbReference type="InterPro" id="IPR029033">
    <property type="entry name" value="His_PPase_superfam"/>
</dbReference>
<comment type="caution">
    <text evidence="1">The sequence shown here is derived from an EMBL/GenBank/DDBJ whole genome shotgun (WGS) entry which is preliminary data.</text>
</comment>
<accession>A0A853IG13</accession>
<dbReference type="RefSeq" id="WP_180570965.1">
    <property type="nucleotide sequence ID" value="NZ_JACCKB010000055.1"/>
</dbReference>
<dbReference type="AlphaFoldDB" id="A0A853IG13"/>
<dbReference type="InterPro" id="IPR013078">
    <property type="entry name" value="His_Pase_superF_clade-1"/>
</dbReference>
<dbReference type="EMBL" id="JACCKB010000055">
    <property type="protein sequence ID" value="NYZ68964.1"/>
    <property type="molecule type" value="Genomic_DNA"/>
</dbReference>
<protein>
    <submittedName>
        <fullName evidence="1">Phosphohistidine phosphatase SixA</fullName>
    </submittedName>
</protein>
<proteinExistence type="predicted"/>
<dbReference type="Proteomes" id="UP000569732">
    <property type="component" value="Unassembled WGS sequence"/>
</dbReference>
<dbReference type="NCBIfam" id="TIGR00249">
    <property type="entry name" value="sixA"/>
    <property type="match status" value="1"/>
</dbReference>
<dbReference type="GO" id="GO:0101006">
    <property type="term" value="F:protein histidine phosphatase activity"/>
    <property type="evidence" value="ECO:0007669"/>
    <property type="project" value="InterPro"/>
</dbReference>
<dbReference type="InterPro" id="IPR004449">
    <property type="entry name" value="SixA"/>
</dbReference>